<protein>
    <submittedName>
        <fullName evidence="2">Glycosyltransferase involved in cell wall bisynthesis</fullName>
    </submittedName>
</protein>
<reference evidence="3" key="1">
    <citation type="submission" date="2017-04" db="EMBL/GenBank/DDBJ databases">
        <authorList>
            <person name="Varghese N."/>
            <person name="Submissions S."/>
        </authorList>
    </citation>
    <scope>NUCLEOTIDE SEQUENCE [LARGE SCALE GENOMIC DNA]</scope>
    <source>
        <strain evidence="3">DSM 12126</strain>
    </source>
</reference>
<sequence length="312" mass="36421">MNTLNEGENSVLVSIAMCTYNGEVFLDQQIQSILDQSHTNLELVIVDDCSKDGTFELLQSWHTKHPSKFKIFRNEKNLGYNKNFEKAISLCSGDFIAISDQDDIWLPTKIEKLIKSFTKDNIVLSHCASIHLLGNKLKSKSGVLRWERHFSGNNTSSLFLFNQVQGHNMMFRKTLVRYILPLPDDVYYDWWIAIVATCYGCVSSVPEYLVQHRLHRNNAYFQKGKKSKKEDRLYLLNTLKAFSGIRQMEPTARLFLAELIQQISASVNTFNHKFDFKLFKFIHKNRWVIFGHKKRFFPEWSLLKASFKYSKP</sequence>
<dbReference type="OrthoDB" id="9802649at2"/>
<proteinExistence type="predicted"/>
<dbReference type="SUPFAM" id="SSF53448">
    <property type="entry name" value="Nucleotide-diphospho-sugar transferases"/>
    <property type="match status" value="1"/>
</dbReference>
<dbReference type="PANTHER" id="PTHR22916">
    <property type="entry name" value="GLYCOSYLTRANSFERASE"/>
    <property type="match status" value="1"/>
</dbReference>
<feature type="domain" description="Glycosyltransferase 2-like" evidence="1">
    <location>
        <begin position="14"/>
        <end position="176"/>
    </location>
</feature>
<evidence type="ECO:0000313" key="3">
    <source>
        <dbReference type="Proteomes" id="UP000192756"/>
    </source>
</evidence>
<organism evidence="2 3">
    <name type="scientific">Pedobacter africanus</name>
    <dbReference type="NCBI Taxonomy" id="151894"/>
    <lineage>
        <taxon>Bacteria</taxon>
        <taxon>Pseudomonadati</taxon>
        <taxon>Bacteroidota</taxon>
        <taxon>Sphingobacteriia</taxon>
        <taxon>Sphingobacteriales</taxon>
        <taxon>Sphingobacteriaceae</taxon>
        <taxon>Pedobacter</taxon>
    </lineage>
</organism>
<dbReference type="Gene3D" id="3.90.550.10">
    <property type="entry name" value="Spore Coat Polysaccharide Biosynthesis Protein SpsA, Chain A"/>
    <property type="match status" value="1"/>
</dbReference>
<dbReference type="InterPro" id="IPR001173">
    <property type="entry name" value="Glyco_trans_2-like"/>
</dbReference>
<evidence type="ECO:0000313" key="2">
    <source>
        <dbReference type="EMBL" id="SMD05912.1"/>
    </source>
</evidence>
<accession>A0A1W2E910</accession>
<dbReference type="RefSeq" id="WP_084241328.1">
    <property type="nucleotide sequence ID" value="NZ_FWXT01000005.1"/>
</dbReference>
<dbReference type="InterPro" id="IPR029044">
    <property type="entry name" value="Nucleotide-diphossugar_trans"/>
</dbReference>
<dbReference type="STRING" id="151894.SAMN04488524_4536"/>
<dbReference type="GO" id="GO:0016758">
    <property type="term" value="F:hexosyltransferase activity"/>
    <property type="evidence" value="ECO:0007669"/>
    <property type="project" value="UniProtKB-ARBA"/>
</dbReference>
<dbReference type="CDD" id="cd04196">
    <property type="entry name" value="GT_2_like_d"/>
    <property type="match status" value="1"/>
</dbReference>
<evidence type="ECO:0000259" key="1">
    <source>
        <dbReference type="Pfam" id="PF00535"/>
    </source>
</evidence>
<dbReference type="Proteomes" id="UP000192756">
    <property type="component" value="Unassembled WGS sequence"/>
</dbReference>
<dbReference type="EMBL" id="FWXT01000005">
    <property type="protein sequence ID" value="SMD05912.1"/>
    <property type="molecule type" value="Genomic_DNA"/>
</dbReference>
<keyword evidence="3" id="KW-1185">Reference proteome</keyword>
<keyword evidence="2" id="KW-0808">Transferase</keyword>
<dbReference type="AlphaFoldDB" id="A0A1W2E910"/>
<dbReference type="Pfam" id="PF00535">
    <property type="entry name" value="Glycos_transf_2"/>
    <property type="match status" value="1"/>
</dbReference>
<gene>
    <name evidence="2" type="ORF">SAMN04488524_4536</name>
</gene>
<dbReference type="PANTHER" id="PTHR22916:SF3">
    <property type="entry name" value="UDP-GLCNAC:BETAGAL BETA-1,3-N-ACETYLGLUCOSAMINYLTRANSFERASE-LIKE PROTEIN 1"/>
    <property type="match status" value="1"/>
</dbReference>
<name>A0A1W2E910_9SPHI</name>